<dbReference type="InterPro" id="IPR052026">
    <property type="entry name" value="ExeA_AAA_ATPase_DNA-bind"/>
</dbReference>
<evidence type="ECO:0000313" key="2">
    <source>
        <dbReference type="EMBL" id="UNK05815.1"/>
    </source>
</evidence>
<dbReference type="InterPro" id="IPR001387">
    <property type="entry name" value="Cro/C1-type_HTH"/>
</dbReference>
<reference evidence="2" key="1">
    <citation type="submission" date="2024-03" db="EMBL/GenBank/DDBJ databases">
        <title>Psychrobacter raelis sp. nov. isolated from a dog with peritonitis.</title>
        <authorList>
            <person name="Schiavone A."/>
            <person name="Manzulli V."/>
            <person name="Camarda A."/>
            <person name="Cafiero M.A."/>
            <person name="Vasco I."/>
            <person name="Marino L."/>
            <person name="Pennuzzi G."/>
            <person name="Serrecchia L."/>
            <person name="Galante D."/>
            <person name="Pugliese N."/>
        </authorList>
    </citation>
    <scope>NUCLEOTIDE SEQUENCE</scope>
    <source>
        <strain evidence="2">PraFG1</strain>
    </source>
</reference>
<keyword evidence="3" id="KW-1185">Reference proteome</keyword>
<proteinExistence type="predicted"/>
<evidence type="ECO:0000313" key="3">
    <source>
        <dbReference type="Proteomes" id="UP000829560"/>
    </source>
</evidence>
<dbReference type="KEGG" id="prae:MN210_03250"/>
<sequence>MTLTDQVKQLIEEKGLTQTQVAKECGFSSGALSSFFKGTYKGDNEKLEATLQSWLNAQTKQTDTFVSAPDFVETPTATKIFADCDFLKMFGKMGVVYGASGVGKTQAARQYTKANNNVWMITARPSICTINEVLYEMALELGITDAPKRAGKLSRILKTKLSGTKGLMIIDEADHLPLKVLEELRILQEDSEVGFMLIGNDKVYTQMQGGFNQRHQFARLWSRNAKRQSVQQSSKKDVDAVAQAWGLELSDTKLMNALYSIGQGAGSLRALTNYLQLAGLTAKARNEPITLPLILSAQKQMG</sequence>
<dbReference type="Pfam" id="PF13401">
    <property type="entry name" value="AAA_22"/>
    <property type="match status" value="1"/>
</dbReference>
<gene>
    <name evidence="2" type="ORF">MN210_03250</name>
</gene>
<dbReference type="InterPro" id="IPR009084">
    <property type="entry name" value="B_transpositn_C"/>
</dbReference>
<dbReference type="InterPro" id="IPR010982">
    <property type="entry name" value="Lambda_DNA-bd_dom_sf"/>
</dbReference>
<dbReference type="EMBL" id="CP093310">
    <property type="protein sequence ID" value="UNK05815.1"/>
    <property type="molecule type" value="Genomic_DNA"/>
</dbReference>
<dbReference type="PANTHER" id="PTHR35894">
    <property type="entry name" value="GENERAL SECRETION PATHWAY PROTEIN A-RELATED"/>
    <property type="match status" value="1"/>
</dbReference>
<dbReference type="PROSITE" id="PS50943">
    <property type="entry name" value="HTH_CROC1"/>
    <property type="match status" value="1"/>
</dbReference>
<dbReference type="InterPro" id="IPR036733">
    <property type="entry name" value="B_transposit_C_sf"/>
</dbReference>
<dbReference type="Gene3D" id="3.40.50.300">
    <property type="entry name" value="P-loop containing nucleotide triphosphate hydrolases"/>
    <property type="match status" value="1"/>
</dbReference>
<dbReference type="AlphaFoldDB" id="A0AAT9PG80"/>
<dbReference type="GO" id="GO:0016887">
    <property type="term" value="F:ATP hydrolysis activity"/>
    <property type="evidence" value="ECO:0007669"/>
    <property type="project" value="InterPro"/>
</dbReference>
<dbReference type="Gene3D" id="1.10.1180.10">
    <property type="entry name" value="B transposition protein, C-terminal domain"/>
    <property type="match status" value="1"/>
</dbReference>
<dbReference type="Proteomes" id="UP000829560">
    <property type="component" value="Chromosome"/>
</dbReference>
<name>A0AAT9PG80_9GAMM</name>
<dbReference type="GO" id="GO:0006313">
    <property type="term" value="P:DNA transposition"/>
    <property type="evidence" value="ECO:0007669"/>
    <property type="project" value="InterPro"/>
</dbReference>
<dbReference type="InterPro" id="IPR049945">
    <property type="entry name" value="AAA_22"/>
</dbReference>
<dbReference type="GO" id="GO:0003677">
    <property type="term" value="F:DNA binding"/>
    <property type="evidence" value="ECO:0007669"/>
    <property type="project" value="InterPro"/>
</dbReference>
<dbReference type="Gene3D" id="1.10.260.40">
    <property type="entry name" value="lambda repressor-like DNA-binding domains"/>
    <property type="match status" value="1"/>
</dbReference>
<dbReference type="SUPFAM" id="SSF47413">
    <property type="entry name" value="lambda repressor-like DNA-binding domains"/>
    <property type="match status" value="1"/>
</dbReference>
<dbReference type="SUPFAM" id="SSF47681">
    <property type="entry name" value="C-terminal domain of B transposition protein"/>
    <property type="match status" value="1"/>
</dbReference>
<protein>
    <submittedName>
        <fullName evidence="2">AAA family ATPase</fullName>
    </submittedName>
</protein>
<dbReference type="CDD" id="cd00093">
    <property type="entry name" value="HTH_XRE"/>
    <property type="match status" value="1"/>
</dbReference>
<dbReference type="Pfam" id="PF09077">
    <property type="entry name" value="Phage-MuB_C"/>
    <property type="match status" value="1"/>
</dbReference>
<accession>A0AAT9PG80</accession>
<dbReference type="PANTHER" id="PTHR35894:SF5">
    <property type="entry name" value="MU-LIKE PROPHAGE FLUMU DNA TRANSPOSITION PROTEIN B"/>
    <property type="match status" value="1"/>
</dbReference>
<feature type="domain" description="HTH cro/C1-type" evidence="1">
    <location>
        <begin position="7"/>
        <end position="49"/>
    </location>
</feature>
<dbReference type="SUPFAM" id="SSF52540">
    <property type="entry name" value="P-loop containing nucleoside triphosphate hydrolases"/>
    <property type="match status" value="1"/>
</dbReference>
<dbReference type="RefSeq" id="WP_241879112.1">
    <property type="nucleotide sequence ID" value="NZ_CP093310.2"/>
</dbReference>
<evidence type="ECO:0000259" key="1">
    <source>
        <dbReference type="PROSITE" id="PS50943"/>
    </source>
</evidence>
<organism evidence="2 3">
    <name type="scientific">Psychrobacter raelei</name>
    <dbReference type="NCBI Taxonomy" id="2565531"/>
    <lineage>
        <taxon>Bacteria</taxon>
        <taxon>Pseudomonadati</taxon>
        <taxon>Pseudomonadota</taxon>
        <taxon>Gammaproteobacteria</taxon>
        <taxon>Moraxellales</taxon>
        <taxon>Moraxellaceae</taxon>
        <taxon>Psychrobacter</taxon>
    </lineage>
</organism>
<dbReference type="InterPro" id="IPR027417">
    <property type="entry name" value="P-loop_NTPase"/>
</dbReference>